<evidence type="ECO:0000313" key="3">
    <source>
        <dbReference type="EMBL" id="GAJ21677.1"/>
    </source>
</evidence>
<dbReference type="AlphaFoldDB" id="X1VP20"/>
<dbReference type="InterPro" id="IPR022711">
    <property type="entry name" value="RNase_Y_N"/>
</dbReference>
<dbReference type="EMBL" id="BARW01040976">
    <property type="protein sequence ID" value="GAJ21677.1"/>
    <property type="molecule type" value="Genomic_DNA"/>
</dbReference>
<comment type="caution">
    <text evidence="3">The sequence shown here is derived from an EMBL/GenBank/DDBJ whole genome shotgun (WGS) entry which is preliminary data.</text>
</comment>
<evidence type="ECO:0000256" key="1">
    <source>
        <dbReference type="SAM" id="Coils"/>
    </source>
</evidence>
<gene>
    <name evidence="3" type="ORF">S12H4_61623</name>
</gene>
<protein>
    <recommendedName>
        <fullName evidence="2">Ribonuclease Y N-terminal domain-containing protein</fullName>
    </recommendedName>
</protein>
<proteinExistence type="predicted"/>
<reference evidence="3" key="1">
    <citation type="journal article" date="2014" name="Front. Microbiol.">
        <title>High frequency of phylogenetically diverse reductive dehalogenase-homologous genes in deep subseafloor sedimentary metagenomes.</title>
        <authorList>
            <person name="Kawai M."/>
            <person name="Futagami T."/>
            <person name="Toyoda A."/>
            <person name="Takaki Y."/>
            <person name="Nishi S."/>
            <person name="Hori S."/>
            <person name="Arai W."/>
            <person name="Tsubouchi T."/>
            <person name="Morono Y."/>
            <person name="Uchiyama I."/>
            <person name="Ito T."/>
            <person name="Fujiyama A."/>
            <person name="Inagaki F."/>
            <person name="Takami H."/>
        </authorList>
    </citation>
    <scope>NUCLEOTIDE SEQUENCE</scope>
    <source>
        <strain evidence="3">Expedition CK06-06</strain>
    </source>
</reference>
<sequence>LVQKIELLEKREKSLNYKEKELENNIQKTNNLYKEQKNELIKISNMSVEEAKKELFTNCPMIYSESLTFIWQPKVLMKAFGLFAIINLP</sequence>
<organism evidence="3">
    <name type="scientific">marine sediment metagenome</name>
    <dbReference type="NCBI Taxonomy" id="412755"/>
    <lineage>
        <taxon>unclassified sequences</taxon>
        <taxon>metagenomes</taxon>
        <taxon>ecological metagenomes</taxon>
    </lineage>
</organism>
<name>X1VP20_9ZZZZ</name>
<feature type="non-terminal residue" evidence="3">
    <location>
        <position position="1"/>
    </location>
</feature>
<accession>X1VP20</accession>
<dbReference type="Pfam" id="PF12072">
    <property type="entry name" value="RNase_Y_N"/>
    <property type="match status" value="1"/>
</dbReference>
<evidence type="ECO:0000259" key="2">
    <source>
        <dbReference type="Pfam" id="PF12072"/>
    </source>
</evidence>
<feature type="coiled-coil region" evidence="1">
    <location>
        <begin position="5"/>
        <end position="46"/>
    </location>
</feature>
<keyword evidence="1" id="KW-0175">Coiled coil</keyword>
<feature type="domain" description="Ribonuclease Y N-terminal" evidence="2">
    <location>
        <begin position="3"/>
        <end position="58"/>
    </location>
</feature>